<dbReference type="KEGG" id="mbry:B1812_05620"/>
<dbReference type="Pfam" id="PF00583">
    <property type="entry name" value="Acetyltransf_1"/>
    <property type="match status" value="1"/>
</dbReference>
<dbReference type="Gene3D" id="3.40.630.30">
    <property type="match status" value="1"/>
</dbReference>
<dbReference type="EMBL" id="CP019948">
    <property type="protein sequence ID" value="ARN83419.1"/>
    <property type="molecule type" value="Genomic_DNA"/>
</dbReference>
<evidence type="ECO:0000256" key="1">
    <source>
        <dbReference type="ARBA" id="ARBA00022679"/>
    </source>
</evidence>
<dbReference type="InterPro" id="IPR050832">
    <property type="entry name" value="Bact_Acetyltransf"/>
</dbReference>
<dbReference type="Proteomes" id="UP000193978">
    <property type="component" value="Chromosome"/>
</dbReference>
<evidence type="ECO:0000313" key="5">
    <source>
        <dbReference type="Proteomes" id="UP000193978"/>
    </source>
</evidence>
<proteinExistence type="predicted"/>
<evidence type="ECO:0000259" key="3">
    <source>
        <dbReference type="PROSITE" id="PS51186"/>
    </source>
</evidence>
<dbReference type="InterPro" id="IPR016181">
    <property type="entry name" value="Acyl_CoA_acyltransferase"/>
</dbReference>
<accession>A0A1W6N0T0</accession>
<dbReference type="AlphaFoldDB" id="A0A1W6N0T0"/>
<feature type="domain" description="N-acetyltransferase" evidence="3">
    <location>
        <begin position="1"/>
        <end position="160"/>
    </location>
</feature>
<dbReference type="PANTHER" id="PTHR43877">
    <property type="entry name" value="AMINOALKYLPHOSPHONATE N-ACETYLTRANSFERASE-RELATED-RELATED"/>
    <property type="match status" value="1"/>
</dbReference>
<dbReference type="InterPro" id="IPR000182">
    <property type="entry name" value="GNAT_dom"/>
</dbReference>
<dbReference type="CDD" id="cd04301">
    <property type="entry name" value="NAT_SF"/>
    <property type="match status" value="1"/>
</dbReference>
<reference evidence="4 5" key="1">
    <citation type="submission" date="2017-02" db="EMBL/GenBank/DDBJ databases">
        <authorList>
            <person name="Peterson S.W."/>
        </authorList>
    </citation>
    <scope>NUCLEOTIDE SEQUENCE [LARGE SCALE GENOMIC DNA]</scope>
    <source>
        <strain evidence="4 5">S285</strain>
    </source>
</reference>
<dbReference type="PANTHER" id="PTHR43877:SF2">
    <property type="entry name" value="AMINOALKYLPHOSPHONATE N-ACETYLTRANSFERASE-RELATED"/>
    <property type="match status" value="1"/>
</dbReference>
<dbReference type="STRING" id="655015.B1812_05620"/>
<gene>
    <name evidence="4" type="ORF">B1812_05620</name>
</gene>
<dbReference type="SUPFAM" id="SSF55729">
    <property type="entry name" value="Acyl-CoA N-acyltransferases (Nat)"/>
    <property type="match status" value="1"/>
</dbReference>
<evidence type="ECO:0000256" key="2">
    <source>
        <dbReference type="ARBA" id="ARBA00023315"/>
    </source>
</evidence>
<dbReference type="GO" id="GO:0016747">
    <property type="term" value="F:acyltransferase activity, transferring groups other than amino-acyl groups"/>
    <property type="evidence" value="ECO:0007669"/>
    <property type="project" value="InterPro"/>
</dbReference>
<sequence>MRRLAPADARDFHRLRLEGFALQTREFRYAPADEERLTPKEIEARLLRDFVVGAFCEDELVGIGGLSRGVGCKIAHKALLFGMYLRREYRGSGIADALMSALLDEARRTVEIVTLTVMSGNAPAVGFYRRWGFESYGIEPRAVKEDGLYFDEMLMSLSLAGG</sequence>
<dbReference type="PROSITE" id="PS51186">
    <property type="entry name" value="GNAT"/>
    <property type="match status" value="1"/>
</dbReference>
<organism evidence="4 5">
    <name type="scientific">Methylocystis bryophila</name>
    <dbReference type="NCBI Taxonomy" id="655015"/>
    <lineage>
        <taxon>Bacteria</taxon>
        <taxon>Pseudomonadati</taxon>
        <taxon>Pseudomonadota</taxon>
        <taxon>Alphaproteobacteria</taxon>
        <taxon>Hyphomicrobiales</taxon>
        <taxon>Methylocystaceae</taxon>
        <taxon>Methylocystis</taxon>
    </lineage>
</organism>
<keyword evidence="2" id="KW-0012">Acyltransferase</keyword>
<keyword evidence="5" id="KW-1185">Reference proteome</keyword>
<name>A0A1W6N0T0_9HYPH</name>
<protein>
    <recommendedName>
        <fullName evidence="3">N-acetyltransferase domain-containing protein</fullName>
    </recommendedName>
</protein>
<evidence type="ECO:0000313" key="4">
    <source>
        <dbReference type="EMBL" id="ARN83419.1"/>
    </source>
</evidence>
<keyword evidence="1" id="KW-0808">Transferase</keyword>